<comment type="caution">
    <text evidence="1">The sequence shown here is derived from an EMBL/GenBank/DDBJ whole genome shotgun (WGS) entry which is preliminary data.</text>
</comment>
<protein>
    <submittedName>
        <fullName evidence="1">RNA-binding protein 33</fullName>
    </submittedName>
</protein>
<accession>A0ACB8FW13</accession>
<sequence length="210" mass="23257">MSVQTSKELIAAIKLLKEFASFRKDYMDKYSIVVVNRNLCSEGGENVGLSHPEGAPYRLQQPLEQRHQPVRKVTLTKGTIQQPHQPHPHQLAQIHSAVPQGLKNIQRIHQAKKVIMHGRGRGIAGLMGRGRLMPNKQNLRVVECKPQPCVVSVEGLSSSTTDVQLKNLLMSVGPVQVDHPVLFVTRARNLSSYKAHYLLGKAFGIAGRGL</sequence>
<gene>
    <name evidence="1" type="primary">RBM33</name>
    <name evidence="1" type="ORF">K3G42_020730</name>
</gene>
<evidence type="ECO:0000313" key="2">
    <source>
        <dbReference type="Proteomes" id="UP000827872"/>
    </source>
</evidence>
<evidence type="ECO:0000313" key="1">
    <source>
        <dbReference type="EMBL" id="KAH8011244.1"/>
    </source>
</evidence>
<name>A0ACB8FW13_9SAUR</name>
<dbReference type="EMBL" id="CM037624">
    <property type="protein sequence ID" value="KAH8011244.1"/>
    <property type="molecule type" value="Genomic_DNA"/>
</dbReference>
<dbReference type="Proteomes" id="UP000827872">
    <property type="component" value="Linkage Group LG11"/>
</dbReference>
<keyword evidence="2" id="KW-1185">Reference proteome</keyword>
<organism evidence="1 2">
    <name type="scientific">Sphaerodactylus townsendi</name>
    <dbReference type="NCBI Taxonomy" id="933632"/>
    <lineage>
        <taxon>Eukaryota</taxon>
        <taxon>Metazoa</taxon>
        <taxon>Chordata</taxon>
        <taxon>Craniata</taxon>
        <taxon>Vertebrata</taxon>
        <taxon>Euteleostomi</taxon>
        <taxon>Lepidosauria</taxon>
        <taxon>Squamata</taxon>
        <taxon>Bifurcata</taxon>
        <taxon>Gekkota</taxon>
        <taxon>Sphaerodactylidae</taxon>
        <taxon>Sphaerodactylus</taxon>
    </lineage>
</organism>
<proteinExistence type="predicted"/>
<reference evidence="1" key="1">
    <citation type="submission" date="2021-08" db="EMBL/GenBank/DDBJ databases">
        <title>The first chromosome-level gecko genome reveals the dynamic sex chromosomes of Neotropical dwarf geckos (Sphaerodactylidae: Sphaerodactylus).</title>
        <authorList>
            <person name="Pinto B.J."/>
            <person name="Keating S.E."/>
            <person name="Gamble T."/>
        </authorList>
    </citation>
    <scope>NUCLEOTIDE SEQUENCE</scope>
    <source>
        <strain evidence="1">TG3544</strain>
    </source>
</reference>